<accession>A0A5J4KY83</accession>
<evidence type="ECO:0000313" key="3">
    <source>
        <dbReference type="Proteomes" id="UP000326912"/>
    </source>
</evidence>
<evidence type="ECO:0000313" key="2">
    <source>
        <dbReference type="EMBL" id="GER91461.1"/>
    </source>
</evidence>
<feature type="compositionally biased region" description="Basic and acidic residues" evidence="1">
    <location>
        <begin position="1"/>
        <end position="11"/>
    </location>
</feature>
<feature type="region of interest" description="Disordered" evidence="1">
    <location>
        <begin position="183"/>
        <end position="208"/>
    </location>
</feature>
<dbReference type="EMBL" id="BKZW01000004">
    <property type="protein sequence ID" value="GER91461.1"/>
    <property type="molecule type" value="Genomic_DNA"/>
</dbReference>
<dbReference type="AlphaFoldDB" id="A0A5J4KY83"/>
<feature type="region of interest" description="Disordered" evidence="1">
    <location>
        <begin position="81"/>
        <end position="107"/>
    </location>
</feature>
<comment type="caution">
    <text evidence="2">The sequence shown here is derived from an EMBL/GenBank/DDBJ whole genome shotgun (WGS) entry which is preliminary data.</text>
</comment>
<evidence type="ECO:0000256" key="1">
    <source>
        <dbReference type="SAM" id="MobiDB-lite"/>
    </source>
</evidence>
<feature type="region of interest" description="Disordered" evidence="1">
    <location>
        <begin position="1"/>
        <end position="24"/>
    </location>
</feature>
<protein>
    <submittedName>
        <fullName evidence="2">Uncharacterized protein</fullName>
    </submittedName>
</protein>
<name>A0A5J4KY83_9CHLR</name>
<dbReference type="RefSeq" id="WP_233097937.1">
    <property type="nucleotide sequence ID" value="NZ_BKZW01000004.1"/>
</dbReference>
<sequence length="404" mass="43399">MVLNQEHEEQNQHTWRSRVARERRGLSVSVEETLGDASSGDFSWVDEDGRGATSFTRSVHDTSLVPPRFSLQSRTVEAIRSDHAPGADDSSYVVVSSPEDGERKSHPTAQNTNALLRFAQRLTSSFVAFNTATSSLSASEHLTEPVGLEPAAREISRSLKASSLASIADIEVCTASTMTGAFPKDIHRSNSPYPTSSRDPHSRQRLAGRTTRIRLEVVPGAASLKEKERLAASQHNPSLSEVKDSLTPVPEQAGANTTGIHLKAIAPLHQERGSTSVHLPTIGGSRTEPKSDPGTTQCPFPIVDKSQSDVAHQPSDILNGTLEKAPQGALSGSGFFASGQRETTIANPYITSTSVVLTTLTSNPGPVVVQYITLQSQVGFTVHLTAPPTMRTSFNYIVLLGELF</sequence>
<proteinExistence type="predicted"/>
<reference evidence="2 3" key="1">
    <citation type="submission" date="2019-10" db="EMBL/GenBank/DDBJ databases">
        <title>Dictyobacter vulcani sp. nov., within the class Ktedonobacteria, isolated from soil of volcanic Mt. Zao.</title>
        <authorList>
            <person name="Zheng Y."/>
            <person name="Wang C.M."/>
            <person name="Sakai Y."/>
            <person name="Abe K."/>
            <person name="Yokota A."/>
            <person name="Yabe S."/>
        </authorList>
    </citation>
    <scope>NUCLEOTIDE SEQUENCE [LARGE SCALE GENOMIC DNA]</scope>
    <source>
        <strain evidence="2 3">W12</strain>
    </source>
</reference>
<dbReference type="Proteomes" id="UP000326912">
    <property type="component" value="Unassembled WGS sequence"/>
</dbReference>
<gene>
    <name evidence="2" type="ORF">KDW_56230</name>
</gene>
<organism evidence="2 3">
    <name type="scientific">Dictyobacter vulcani</name>
    <dbReference type="NCBI Taxonomy" id="2607529"/>
    <lineage>
        <taxon>Bacteria</taxon>
        <taxon>Bacillati</taxon>
        <taxon>Chloroflexota</taxon>
        <taxon>Ktedonobacteria</taxon>
        <taxon>Ktedonobacterales</taxon>
        <taxon>Dictyobacteraceae</taxon>
        <taxon>Dictyobacter</taxon>
    </lineage>
</organism>
<keyword evidence="3" id="KW-1185">Reference proteome</keyword>